<feature type="compositionally biased region" description="Polar residues" evidence="1">
    <location>
        <begin position="376"/>
        <end position="387"/>
    </location>
</feature>
<dbReference type="OrthoDB" id="3933088at2759"/>
<reference evidence="2" key="1">
    <citation type="submission" date="2021-12" db="EMBL/GenBank/DDBJ databases">
        <authorList>
            <person name="Zaccaron A."/>
            <person name="Stergiopoulos I."/>
        </authorList>
    </citation>
    <scope>NUCLEOTIDE SEQUENCE</scope>
    <source>
        <strain evidence="2">Race5_Kim</strain>
    </source>
</reference>
<evidence type="ECO:0000313" key="3">
    <source>
        <dbReference type="Proteomes" id="UP000756132"/>
    </source>
</evidence>
<protein>
    <submittedName>
        <fullName evidence="2">Uncharacterized protein</fullName>
    </submittedName>
</protein>
<dbReference type="EMBL" id="CP090167">
    <property type="protein sequence ID" value="UJO18381.1"/>
    <property type="molecule type" value="Genomic_DNA"/>
</dbReference>
<dbReference type="AlphaFoldDB" id="A0A9Q8LIQ6"/>
<name>A0A9Q8LIQ6_PASFU</name>
<organism evidence="2 3">
    <name type="scientific">Passalora fulva</name>
    <name type="common">Tomato leaf mold</name>
    <name type="synonym">Cladosporium fulvum</name>
    <dbReference type="NCBI Taxonomy" id="5499"/>
    <lineage>
        <taxon>Eukaryota</taxon>
        <taxon>Fungi</taxon>
        <taxon>Dikarya</taxon>
        <taxon>Ascomycota</taxon>
        <taxon>Pezizomycotina</taxon>
        <taxon>Dothideomycetes</taxon>
        <taxon>Dothideomycetidae</taxon>
        <taxon>Mycosphaerellales</taxon>
        <taxon>Mycosphaerellaceae</taxon>
        <taxon>Fulvia</taxon>
    </lineage>
</organism>
<gene>
    <name evidence="2" type="ORF">CLAFUR5_05429</name>
</gene>
<feature type="compositionally biased region" description="Acidic residues" evidence="1">
    <location>
        <begin position="179"/>
        <end position="204"/>
    </location>
</feature>
<feature type="compositionally biased region" description="Polar residues" evidence="1">
    <location>
        <begin position="288"/>
        <end position="297"/>
    </location>
</feature>
<feature type="compositionally biased region" description="Basic residues" evidence="1">
    <location>
        <begin position="449"/>
        <end position="460"/>
    </location>
</feature>
<feature type="region of interest" description="Disordered" evidence="1">
    <location>
        <begin position="173"/>
        <end position="204"/>
    </location>
</feature>
<sequence length="460" mass="50426">MADDHDFEDGDLLNMDDAWFYMEDEIELADELAEGQLPDPGYAGNNYENDAQAFDFDLYHYWDDLEYADDAYDDYHVRKPEDAGKKRKHTSPKKAVPDKRQKTSAKGRLTQHEWDREDEPVLFHSLAERYQNWRRDPPLLKEGTTFGLLPDWKTRFAGKDGAILKKAMPAAMKQAAEGEGLEDMEDDEDGQAEDEEWEDEPEGGLDMEAALKAALEAKLGTMAMDDADKENFMQTMLKMMSGEGGDDAANELTDALLGKVTSETGNEALSGWLSGQGVSLEEDDDASSIATTEQAGSANMEDSPVDSAVGESIRGGRKATQMPLHSGSPIDSKKRSAPLSKTENERPGRKQKKVKFDVSSSSDPVQPSKLAGVSDDSGTTVADSKQPNAKAVDSNPAVLQDTASKSRKRKAAPTETTDPDPLPVKRTRKRELDDLGPVPDVLSPAPPAKRIRSARAKSGK</sequence>
<proteinExistence type="predicted"/>
<dbReference type="RefSeq" id="XP_047762747.1">
    <property type="nucleotide sequence ID" value="XM_047904577.1"/>
</dbReference>
<evidence type="ECO:0000256" key="1">
    <source>
        <dbReference type="SAM" id="MobiDB-lite"/>
    </source>
</evidence>
<feature type="region of interest" description="Disordered" evidence="1">
    <location>
        <begin position="79"/>
        <end position="112"/>
    </location>
</feature>
<dbReference type="GeneID" id="71985307"/>
<accession>A0A9Q8LIQ6</accession>
<reference evidence="2" key="2">
    <citation type="journal article" date="2022" name="Microb. Genom.">
        <title>A chromosome-scale genome assembly of the tomato pathogen Cladosporium fulvum reveals a compartmentalized genome architecture and the presence of a dispensable chromosome.</title>
        <authorList>
            <person name="Zaccaron A.Z."/>
            <person name="Chen L.H."/>
            <person name="Samaras A."/>
            <person name="Stergiopoulos I."/>
        </authorList>
    </citation>
    <scope>NUCLEOTIDE SEQUENCE</scope>
    <source>
        <strain evidence="2">Race5_Kim</strain>
    </source>
</reference>
<dbReference type="Proteomes" id="UP000756132">
    <property type="component" value="Chromosome 5"/>
</dbReference>
<keyword evidence="3" id="KW-1185">Reference proteome</keyword>
<evidence type="ECO:0000313" key="2">
    <source>
        <dbReference type="EMBL" id="UJO18381.1"/>
    </source>
</evidence>
<dbReference type="KEGG" id="ffu:CLAFUR5_05429"/>
<feature type="compositionally biased region" description="Low complexity" evidence="1">
    <location>
        <begin position="357"/>
        <end position="368"/>
    </location>
</feature>
<feature type="region of interest" description="Disordered" evidence="1">
    <location>
        <begin position="267"/>
        <end position="460"/>
    </location>
</feature>